<evidence type="ECO:0000313" key="5">
    <source>
        <dbReference type="Proteomes" id="UP000243719"/>
    </source>
</evidence>
<evidence type="ECO:0000259" key="2">
    <source>
        <dbReference type="Pfam" id="PF04773"/>
    </source>
</evidence>
<evidence type="ECO:0000313" key="4">
    <source>
        <dbReference type="EMBL" id="SDV46244.1"/>
    </source>
</evidence>
<dbReference type="AlphaFoldDB" id="A0A1H2PJY0"/>
<keyword evidence="1" id="KW-0472">Membrane</keyword>
<feature type="domain" description="FecR N-terminal" evidence="3">
    <location>
        <begin position="23"/>
        <end position="64"/>
    </location>
</feature>
<dbReference type="GO" id="GO:0016989">
    <property type="term" value="F:sigma factor antagonist activity"/>
    <property type="evidence" value="ECO:0007669"/>
    <property type="project" value="TreeGrafter"/>
</dbReference>
<evidence type="ECO:0000259" key="3">
    <source>
        <dbReference type="Pfam" id="PF16220"/>
    </source>
</evidence>
<dbReference type="InterPro" id="IPR012373">
    <property type="entry name" value="Ferrdict_sens_TM"/>
</dbReference>
<evidence type="ECO:0000256" key="1">
    <source>
        <dbReference type="SAM" id="Phobius"/>
    </source>
</evidence>
<protein>
    <submittedName>
        <fullName evidence="4">FecR family protein</fullName>
    </submittedName>
</protein>
<feature type="domain" description="FecR protein" evidence="2">
    <location>
        <begin position="122"/>
        <end position="216"/>
    </location>
</feature>
<sequence length="330" mass="35842">MSTRAPQARRGAACASPNDGPLDQALQWLVLLWSGEADASQQAAFARWHGASAANQAAWRHVQQINDRLGSVPPELANTTFRQVARRQPRRGALRAIALLAGTGALAWGGRELLPWPVWAADYRTGVGARRALVLADGSRLTLNTDTAVDVRFDVRTRRIMLWRGEILIVTGHGAAAGGRPLRVETAQGSILALGTRFSVRQEDRRSRVAVFEGAVSVEPRRGGAPLRLSAGEQTTFSAGGAALPSSAEANALGWTRGELIVEQMRLDAFLRELDRYRPGVLRCDPAVAALRVSGVFPIGEPERVLAALERALPVRAHYATRYWVMVRAR</sequence>
<accession>A0A1H2PJY0</accession>
<dbReference type="Proteomes" id="UP000243719">
    <property type="component" value="Unassembled WGS sequence"/>
</dbReference>
<keyword evidence="5" id="KW-1185">Reference proteome</keyword>
<keyword evidence="1" id="KW-1133">Transmembrane helix</keyword>
<dbReference type="PIRSF" id="PIRSF018266">
    <property type="entry name" value="FecR"/>
    <property type="match status" value="1"/>
</dbReference>
<dbReference type="EMBL" id="FNLO01000001">
    <property type="protein sequence ID" value="SDV46244.1"/>
    <property type="molecule type" value="Genomic_DNA"/>
</dbReference>
<feature type="transmembrane region" description="Helical" evidence="1">
    <location>
        <begin position="92"/>
        <end position="110"/>
    </location>
</feature>
<name>A0A1H2PJY0_9BURK</name>
<dbReference type="RefSeq" id="WP_091903661.1">
    <property type="nucleotide sequence ID" value="NZ_FNLO01000001.1"/>
</dbReference>
<keyword evidence="1" id="KW-0812">Transmembrane</keyword>
<dbReference type="InterPro" id="IPR032623">
    <property type="entry name" value="FecR_N"/>
</dbReference>
<organism evidence="4 5">
    <name type="scientific">Chitinasiproducens palmae</name>
    <dbReference type="NCBI Taxonomy" id="1770053"/>
    <lineage>
        <taxon>Bacteria</taxon>
        <taxon>Pseudomonadati</taxon>
        <taxon>Pseudomonadota</taxon>
        <taxon>Betaproteobacteria</taxon>
        <taxon>Burkholderiales</taxon>
        <taxon>Burkholderiaceae</taxon>
        <taxon>Chitinasiproducens</taxon>
    </lineage>
</organism>
<dbReference type="PANTHER" id="PTHR30273">
    <property type="entry name" value="PERIPLASMIC SIGNAL SENSOR AND SIGMA FACTOR ACTIVATOR FECR-RELATED"/>
    <property type="match status" value="1"/>
</dbReference>
<proteinExistence type="predicted"/>
<dbReference type="OrthoDB" id="1100567at2"/>
<reference evidence="5" key="1">
    <citation type="submission" date="2016-09" db="EMBL/GenBank/DDBJ databases">
        <authorList>
            <person name="Varghese N."/>
            <person name="Submissions S."/>
        </authorList>
    </citation>
    <scope>NUCLEOTIDE SEQUENCE [LARGE SCALE GENOMIC DNA]</scope>
    <source>
        <strain evidence="5">JS23</strain>
    </source>
</reference>
<dbReference type="PANTHER" id="PTHR30273:SF2">
    <property type="entry name" value="PROTEIN FECR"/>
    <property type="match status" value="1"/>
</dbReference>
<dbReference type="STRING" id="1770053.SAMN05216551_101196"/>
<dbReference type="Pfam" id="PF04773">
    <property type="entry name" value="FecR"/>
    <property type="match status" value="1"/>
</dbReference>
<dbReference type="InterPro" id="IPR006860">
    <property type="entry name" value="FecR"/>
</dbReference>
<dbReference type="Gene3D" id="2.60.120.1440">
    <property type="match status" value="1"/>
</dbReference>
<gene>
    <name evidence="4" type="ORF">SAMN05216551_101196</name>
</gene>
<dbReference type="Pfam" id="PF16220">
    <property type="entry name" value="DUF4880"/>
    <property type="match status" value="1"/>
</dbReference>